<dbReference type="AlphaFoldDB" id="B6GA73"/>
<organism evidence="1 2">
    <name type="scientific">Collinsella stercoris DSM 13279</name>
    <dbReference type="NCBI Taxonomy" id="445975"/>
    <lineage>
        <taxon>Bacteria</taxon>
        <taxon>Bacillati</taxon>
        <taxon>Actinomycetota</taxon>
        <taxon>Coriobacteriia</taxon>
        <taxon>Coriobacteriales</taxon>
        <taxon>Coriobacteriaceae</taxon>
        <taxon>Collinsella</taxon>
    </lineage>
</organism>
<dbReference type="EMBL" id="ABXJ01000055">
    <property type="protein sequence ID" value="EEA90928.1"/>
    <property type="molecule type" value="Genomic_DNA"/>
</dbReference>
<proteinExistence type="predicted"/>
<dbReference type="HOGENOM" id="CLU_2768715_0_0_11"/>
<gene>
    <name evidence="1" type="ORF">COLSTE_00969</name>
</gene>
<evidence type="ECO:0000313" key="2">
    <source>
        <dbReference type="Proteomes" id="UP000003560"/>
    </source>
</evidence>
<reference evidence="1 2" key="2">
    <citation type="submission" date="2008-10" db="EMBL/GenBank/DDBJ databases">
        <authorList>
            <person name="Fulton L."/>
            <person name="Clifton S."/>
            <person name="Fulton B."/>
            <person name="Xu J."/>
            <person name="Minx P."/>
            <person name="Pepin K.H."/>
            <person name="Johnson M."/>
            <person name="Thiruvilangam P."/>
            <person name="Bhonagiri V."/>
            <person name="Nash W.E."/>
            <person name="Mardis E.R."/>
            <person name="Wilson R.K."/>
        </authorList>
    </citation>
    <scope>NUCLEOTIDE SEQUENCE [LARGE SCALE GENOMIC DNA]</scope>
    <source>
        <strain evidence="1 2">DSM 13279</strain>
    </source>
</reference>
<sequence>MRRKFCVSKFIANVGARGLLRVNYRYQFNDPSGLIERAARCCPEHAARSCPYPLVDVVPRADLDGLGNA</sequence>
<keyword evidence="2" id="KW-1185">Reference proteome</keyword>
<name>B6GA73_9ACTN</name>
<protein>
    <submittedName>
        <fullName evidence="1">Uncharacterized protein</fullName>
    </submittedName>
</protein>
<dbReference type="Proteomes" id="UP000003560">
    <property type="component" value="Unassembled WGS sequence"/>
</dbReference>
<comment type="caution">
    <text evidence="1">The sequence shown here is derived from an EMBL/GenBank/DDBJ whole genome shotgun (WGS) entry which is preliminary data.</text>
</comment>
<reference evidence="1 2" key="1">
    <citation type="submission" date="2008-10" db="EMBL/GenBank/DDBJ databases">
        <title>Draft genome sequence of Collinsella stercoris (DSM 13279).</title>
        <authorList>
            <person name="Sudarsanam P."/>
            <person name="Ley R."/>
            <person name="Guruge J."/>
            <person name="Turnbaugh P.J."/>
            <person name="Mahowald M."/>
            <person name="Liep D."/>
            <person name="Gordon J."/>
        </authorList>
    </citation>
    <scope>NUCLEOTIDE SEQUENCE [LARGE SCALE GENOMIC DNA]</scope>
    <source>
        <strain evidence="1 2">DSM 13279</strain>
    </source>
</reference>
<accession>B6GA73</accession>
<dbReference type="STRING" id="445975.COLSTE_00969"/>
<evidence type="ECO:0000313" key="1">
    <source>
        <dbReference type="EMBL" id="EEA90928.1"/>
    </source>
</evidence>